<dbReference type="EC" id="5.6.2.2" evidence="9"/>
<dbReference type="GO" id="GO:0046872">
    <property type="term" value="F:metal ion binding"/>
    <property type="evidence" value="ECO:0007669"/>
    <property type="project" value="UniProtKB-KW"/>
</dbReference>
<feature type="site" description="Interaction with DNA" evidence="9">
    <location>
        <position position="623"/>
    </location>
</feature>
<dbReference type="SUPFAM" id="SSF55874">
    <property type="entry name" value="ATPase domain of HSP90 chaperone/DNA topoisomerase II/histidine kinase"/>
    <property type="match status" value="1"/>
</dbReference>
<feature type="binding site" evidence="9">
    <location>
        <position position="6"/>
    </location>
    <ligand>
        <name>ATP</name>
        <dbReference type="ChEBI" id="CHEBI:30616"/>
    </ligand>
</feature>
<dbReference type="InterPro" id="IPR001241">
    <property type="entry name" value="Topo_IIA"/>
</dbReference>
<dbReference type="GO" id="GO:0005694">
    <property type="term" value="C:chromosome"/>
    <property type="evidence" value="ECO:0007669"/>
    <property type="project" value="InterPro"/>
</dbReference>
<dbReference type="Gene3D" id="3.30.565.10">
    <property type="entry name" value="Histidine kinase-like ATPase, C-terminal domain"/>
    <property type="match status" value="1"/>
</dbReference>
<dbReference type="GO" id="GO:0007059">
    <property type="term" value="P:chromosome segregation"/>
    <property type="evidence" value="ECO:0007669"/>
    <property type="project" value="UniProtKB-UniRule"/>
</dbReference>
<evidence type="ECO:0000256" key="5">
    <source>
        <dbReference type="ARBA" id="ARBA00022842"/>
    </source>
</evidence>
<dbReference type="InterPro" id="IPR013759">
    <property type="entry name" value="Topo_IIA_B_C"/>
</dbReference>
<dbReference type="SUPFAM" id="SSF54211">
    <property type="entry name" value="Ribosomal protein S5 domain 2-like"/>
    <property type="match status" value="1"/>
</dbReference>
<keyword evidence="5" id="KW-0460">Magnesium</keyword>
<dbReference type="FunFam" id="3.40.50.670:FF:000002">
    <property type="entry name" value="DNA gyrase subunit B"/>
    <property type="match status" value="1"/>
</dbReference>
<comment type="similarity">
    <text evidence="9">Belongs to the type II topoisomerase family. ParE type 2 subfamily.</text>
</comment>
<feature type="binding site" evidence="9">
    <location>
        <position position="46"/>
    </location>
    <ligand>
        <name>ATP</name>
        <dbReference type="ChEBI" id="CHEBI:30616"/>
    </ligand>
</feature>
<dbReference type="FunFam" id="3.30.230.10:FF:000005">
    <property type="entry name" value="DNA gyrase subunit B"/>
    <property type="match status" value="1"/>
</dbReference>
<proteinExistence type="inferred from homology"/>
<dbReference type="InterPro" id="IPR013506">
    <property type="entry name" value="Topo_IIA_bsu_dom2"/>
</dbReference>
<dbReference type="NCBIfam" id="NF004189">
    <property type="entry name" value="PRK05644.1"/>
    <property type="match status" value="1"/>
</dbReference>
<feature type="site" description="Interaction with DNA" evidence="9">
    <location>
        <position position="455"/>
    </location>
</feature>
<dbReference type="GO" id="GO:0005524">
    <property type="term" value="F:ATP binding"/>
    <property type="evidence" value="ECO:0007669"/>
    <property type="project" value="UniProtKB-UniRule"/>
</dbReference>
<dbReference type="PANTHER" id="PTHR45866:SF12">
    <property type="entry name" value="DNA TOPOISOMERASE 4 SUBUNIT B"/>
    <property type="match status" value="1"/>
</dbReference>
<evidence type="ECO:0000256" key="2">
    <source>
        <dbReference type="ARBA" id="ARBA00001946"/>
    </source>
</evidence>
<evidence type="ECO:0000256" key="3">
    <source>
        <dbReference type="ARBA" id="ARBA00010708"/>
    </source>
</evidence>
<evidence type="ECO:0000256" key="4">
    <source>
        <dbReference type="ARBA" id="ARBA00022723"/>
    </source>
</evidence>
<feature type="region of interest" description="Disordered" evidence="10">
    <location>
        <begin position="141"/>
        <end position="165"/>
    </location>
</feature>
<feature type="binding site" evidence="9">
    <location>
        <begin position="113"/>
        <end position="119"/>
    </location>
    <ligand>
        <name>ATP</name>
        <dbReference type="ChEBI" id="CHEBI:30616"/>
    </ligand>
</feature>
<reference evidence="12 13" key="1">
    <citation type="journal article" date="2015" name="Genome Announc.">
        <title>Expanding the biotechnology potential of lactobacilli through comparative genomics of 213 strains and associated genera.</title>
        <authorList>
            <person name="Sun Z."/>
            <person name="Harris H.M."/>
            <person name="McCann A."/>
            <person name="Guo C."/>
            <person name="Argimon S."/>
            <person name="Zhang W."/>
            <person name="Yang X."/>
            <person name="Jeffery I.B."/>
            <person name="Cooney J.C."/>
            <person name="Kagawa T.F."/>
            <person name="Liu W."/>
            <person name="Song Y."/>
            <person name="Salvetti E."/>
            <person name="Wrobel A."/>
            <person name="Rasinkangas P."/>
            <person name="Parkhill J."/>
            <person name="Rea M.C."/>
            <person name="O'Sullivan O."/>
            <person name="Ritari J."/>
            <person name="Douillard F.P."/>
            <person name="Paul Ross R."/>
            <person name="Yang R."/>
            <person name="Briner A.E."/>
            <person name="Felis G.E."/>
            <person name="de Vos W.M."/>
            <person name="Barrangou R."/>
            <person name="Klaenhammer T.R."/>
            <person name="Caufield P.W."/>
            <person name="Cui Y."/>
            <person name="Zhang H."/>
            <person name="O'Toole P.W."/>
        </authorList>
    </citation>
    <scope>NUCLEOTIDE SEQUENCE [LARGE SCALE GENOMIC DNA]</scope>
    <source>
        <strain evidence="12 13">DSM 19972</strain>
    </source>
</reference>
<comment type="catalytic activity">
    <reaction evidence="1 9">
        <text>ATP-dependent breakage, passage and rejoining of double-stranded DNA.</text>
        <dbReference type="EC" id="5.6.2.2"/>
    </reaction>
</comment>
<dbReference type="CDD" id="cd00822">
    <property type="entry name" value="TopoII_Trans_DNA_gyrase"/>
    <property type="match status" value="1"/>
</dbReference>
<dbReference type="Pfam" id="PF02518">
    <property type="entry name" value="HATPase_c"/>
    <property type="match status" value="1"/>
</dbReference>
<dbReference type="CDD" id="cd16928">
    <property type="entry name" value="HATPase_GyrB-like"/>
    <property type="match status" value="1"/>
</dbReference>
<evidence type="ECO:0000256" key="6">
    <source>
        <dbReference type="ARBA" id="ARBA00023125"/>
    </source>
</evidence>
<protein>
    <recommendedName>
        <fullName evidence="9">DNA topoisomerase 4 subunit B</fullName>
        <ecNumber evidence="9">5.6.2.2</ecNumber>
    </recommendedName>
    <alternativeName>
        <fullName evidence="9">Topoisomerase IV subunit B</fullName>
    </alternativeName>
</protein>
<dbReference type="Pfam" id="PF00986">
    <property type="entry name" value="DNA_gyraseB_C"/>
    <property type="match status" value="1"/>
</dbReference>
<gene>
    <name evidence="9" type="primary">parE</name>
    <name evidence="12" type="ORF">FD46_GL001504</name>
</gene>
<dbReference type="InterPro" id="IPR014721">
    <property type="entry name" value="Ribsml_uS5_D2-typ_fold_subgr"/>
</dbReference>
<feature type="region of interest" description="Disordered" evidence="10">
    <location>
        <begin position="384"/>
        <end position="412"/>
    </location>
</feature>
<dbReference type="RefSeq" id="WP_057896349.1">
    <property type="nucleotide sequence ID" value="NZ_AZEH01000039.1"/>
</dbReference>
<evidence type="ECO:0000313" key="12">
    <source>
        <dbReference type="EMBL" id="KRL04377.1"/>
    </source>
</evidence>
<comment type="cofactor">
    <cofactor evidence="2">
        <name>Mg(2+)</name>
        <dbReference type="ChEBI" id="CHEBI:18420"/>
    </cofactor>
</comment>
<dbReference type="GO" id="GO:0034335">
    <property type="term" value="F:DNA negative supercoiling activity"/>
    <property type="evidence" value="ECO:0007669"/>
    <property type="project" value="UniProtKB-ARBA"/>
</dbReference>
<dbReference type="InterPro" id="IPR036890">
    <property type="entry name" value="HATPase_C_sf"/>
</dbReference>
<feature type="domain" description="Toprim" evidence="11">
    <location>
        <begin position="421"/>
        <end position="535"/>
    </location>
</feature>
<dbReference type="NCBIfam" id="TIGR01058">
    <property type="entry name" value="parE_Gpos"/>
    <property type="match status" value="1"/>
</dbReference>
<keyword evidence="4" id="KW-0479">Metal-binding</keyword>
<dbReference type="InterPro" id="IPR006171">
    <property type="entry name" value="TOPRIM_dom"/>
</dbReference>
<dbReference type="STRING" id="1423777.FD46_GL001504"/>
<dbReference type="Gene3D" id="3.40.50.670">
    <property type="match status" value="1"/>
</dbReference>
<dbReference type="PROSITE" id="PS00177">
    <property type="entry name" value="TOPOISOMERASE_II"/>
    <property type="match status" value="1"/>
</dbReference>
<dbReference type="HAMAP" id="MF_00939">
    <property type="entry name" value="ParE_type2"/>
    <property type="match status" value="1"/>
</dbReference>
<dbReference type="InterPro" id="IPR002288">
    <property type="entry name" value="DNA_gyrase_B_C"/>
</dbReference>
<feature type="binding site" evidence="9">
    <location>
        <position position="73"/>
    </location>
    <ligand>
        <name>ATP</name>
        <dbReference type="ChEBI" id="CHEBI:30616"/>
    </ligand>
</feature>
<dbReference type="SMART" id="SM00387">
    <property type="entry name" value="HATPase_c"/>
    <property type="match status" value="1"/>
</dbReference>
<organism evidence="12 13">
    <name type="scientific">Liquorilactobacillus oeni DSM 19972</name>
    <dbReference type="NCBI Taxonomy" id="1423777"/>
    <lineage>
        <taxon>Bacteria</taxon>
        <taxon>Bacillati</taxon>
        <taxon>Bacillota</taxon>
        <taxon>Bacilli</taxon>
        <taxon>Lactobacillales</taxon>
        <taxon>Lactobacillaceae</taxon>
        <taxon>Liquorilactobacillus</taxon>
    </lineage>
</organism>
<evidence type="ECO:0000256" key="10">
    <source>
        <dbReference type="SAM" id="MobiDB-lite"/>
    </source>
</evidence>
<dbReference type="GO" id="GO:0003677">
    <property type="term" value="F:DNA binding"/>
    <property type="evidence" value="ECO:0007669"/>
    <property type="project" value="UniProtKB-UniRule"/>
</dbReference>
<feature type="site" description="Interaction with DNA" evidence="9">
    <location>
        <position position="507"/>
    </location>
</feature>
<evidence type="ECO:0000259" key="11">
    <source>
        <dbReference type="PROSITE" id="PS50880"/>
    </source>
</evidence>
<evidence type="ECO:0000256" key="7">
    <source>
        <dbReference type="ARBA" id="ARBA00023235"/>
    </source>
</evidence>
<comment type="caution">
    <text evidence="12">The sequence shown here is derived from an EMBL/GenBank/DDBJ whole genome shotgun (WGS) entry which is preliminary data.</text>
</comment>
<sequence>MVKNKYNDDSIQVLKGLEAVRKRPGMYIGSTDSRGLHHLVYEIVDNAVDEALSGFGDEINVIIHKDNSITVVDHGRGLPVGMHSMGIPTVEVIFTVLHAGGKFGQGGYKTSGGLHGVGASVVNALSTRLSVKTIRDGNEYEEDFENGGHPVGTLRKLGKTKKPTGTTVTFKPDPALFTTVNYNYDILAERLRESAFLLKNVKITLNDERTGKEDVFHFAEGIKEFVAYLNEDKDTLGGVMYFDGIKDGVEVEVAAQYNDGYSESLLSFVNNVRTKDGGTHEAGMRSAWTKAFNDYARQVELLKGKDKNLEGSDVREGLAAVISVRIPEELLQFEGQTKSKLGTPEARSIVDSVVSEQLGYYLMENGEFAQELVRKSLKAREAREAARKARDESRTGKRKHKKERLLSGKLTPAQSKNAKRNELFLVEGDSAGGSAKQGRDRKFQAILPLRGKVLNTEKAKLPEIMKNEEINTMIYTIGAGVGTDFNLADANYDKVIIMTDADTDGAHIQTLLLTFFYKYMRPMIKTGKVYIALPPLYKLQKKVKNKLVIKYAWTDEELHHASKEMKKGYTLQRFKGLGEMNADQLWETTMNPDTRTLVRVKIEDDALAEKRVTTLMGDKVEPRRKWIEKNVKFTLEEDGSLLDNAVVEGAHGIQNDNQSSVEEEGGL</sequence>
<dbReference type="PANTHER" id="PTHR45866">
    <property type="entry name" value="DNA GYRASE/TOPOISOMERASE SUBUNIT B"/>
    <property type="match status" value="1"/>
</dbReference>
<dbReference type="InterPro" id="IPR013760">
    <property type="entry name" value="Topo_IIA-like_dom_sf"/>
</dbReference>
<dbReference type="Pfam" id="PF00204">
    <property type="entry name" value="DNA_gyraseB"/>
    <property type="match status" value="1"/>
</dbReference>
<comment type="similarity">
    <text evidence="3">Belongs to the type II topoisomerase GyrB family.</text>
</comment>
<evidence type="ECO:0000256" key="8">
    <source>
        <dbReference type="ARBA" id="ARBA00063644"/>
    </source>
</evidence>
<evidence type="ECO:0000313" key="13">
    <source>
        <dbReference type="Proteomes" id="UP000051686"/>
    </source>
</evidence>
<dbReference type="PRINTS" id="PR01159">
    <property type="entry name" value="DNAGYRASEB"/>
</dbReference>
<keyword evidence="9" id="KW-0547">Nucleotide-binding</keyword>
<keyword evidence="13" id="KW-1185">Reference proteome</keyword>
<dbReference type="OrthoDB" id="9802808at2"/>
<dbReference type="EMBL" id="AZEH01000039">
    <property type="protein sequence ID" value="KRL04377.1"/>
    <property type="molecule type" value="Genomic_DNA"/>
</dbReference>
<accession>A0A0R1M8Z8</accession>
<dbReference type="InterPro" id="IPR018522">
    <property type="entry name" value="TopoIIA_CS"/>
</dbReference>
<dbReference type="PATRIC" id="fig|1423777.3.peg.1554"/>
<name>A0A0R1M8Z8_9LACO</name>
<dbReference type="Proteomes" id="UP000051686">
    <property type="component" value="Unassembled WGS sequence"/>
</dbReference>
<keyword evidence="9" id="KW-0067">ATP-binding</keyword>
<keyword evidence="7 9" id="KW-0413">Isomerase</keyword>
<evidence type="ECO:0000256" key="1">
    <source>
        <dbReference type="ARBA" id="ARBA00000185"/>
    </source>
</evidence>
<dbReference type="PRINTS" id="PR00418">
    <property type="entry name" value="TPI2FAMILY"/>
</dbReference>
<comment type="function">
    <text evidence="9">Topoisomerase IV is essential for chromosome segregation. It relaxes supercoiled DNA. Performs the decatenation events required during the replication of a circular DNA molecule.</text>
</comment>
<dbReference type="GO" id="GO:0006265">
    <property type="term" value="P:DNA topological change"/>
    <property type="evidence" value="ECO:0007669"/>
    <property type="project" value="UniProtKB-UniRule"/>
</dbReference>
<comment type="subunit">
    <text evidence="8 9">Heterotetramer composed of ParC and ParE.</text>
</comment>
<keyword evidence="6 9" id="KW-0238">DNA-binding</keyword>
<dbReference type="AlphaFoldDB" id="A0A0R1M8Z8"/>
<dbReference type="Pfam" id="PF01751">
    <property type="entry name" value="Toprim"/>
    <property type="match status" value="1"/>
</dbReference>
<keyword evidence="9" id="KW-0799">Topoisomerase</keyword>
<dbReference type="InterPro" id="IPR005740">
    <property type="entry name" value="ParE_type2"/>
</dbReference>
<evidence type="ECO:0000256" key="9">
    <source>
        <dbReference type="HAMAP-Rule" id="MF_00939"/>
    </source>
</evidence>
<dbReference type="SUPFAM" id="SSF56719">
    <property type="entry name" value="Type II DNA topoisomerase"/>
    <property type="match status" value="1"/>
</dbReference>
<dbReference type="SMART" id="SM00433">
    <property type="entry name" value="TOP2c"/>
    <property type="match status" value="1"/>
</dbReference>
<dbReference type="FunFam" id="3.30.565.10:FF:000002">
    <property type="entry name" value="DNA gyrase subunit B"/>
    <property type="match status" value="1"/>
</dbReference>
<feature type="compositionally biased region" description="Basic and acidic residues" evidence="10">
    <location>
        <begin position="384"/>
        <end position="395"/>
    </location>
</feature>
<dbReference type="Gene3D" id="3.30.230.10">
    <property type="match status" value="1"/>
</dbReference>
<dbReference type="PROSITE" id="PS50880">
    <property type="entry name" value="TOPRIM"/>
    <property type="match status" value="1"/>
</dbReference>
<feature type="binding site" evidence="9">
    <location>
        <position position="338"/>
    </location>
    <ligand>
        <name>ATP</name>
        <dbReference type="ChEBI" id="CHEBI:30616"/>
    </ligand>
</feature>
<dbReference type="InterPro" id="IPR000565">
    <property type="entry name" value="Topo_IIA_B"/>
</dbReference>
<dbReference type="InterPro" id="IPR003594">
    <property type="entry name" value="HATPase_dom"/>
</dbReference>
<dbReference type="InterPro" id="IPR020568">
    <property type="entry name" value="Ribosomal_Su5_D2-typ_SF"/>
</dbReference>